<evidence type="ECO:0000313" key="7">
    <source>
        <dbReference type="EMBL" id="TFK91790.1"/>
    </source>
</evidence>
<comment type="similarity">
    <text evidence="2">Belongs to the class-I pyridoxal-phosphate-dependent aminotransferase family.</text>
</comment>
<dbReference type="InterPro" id="IPR050859">
    <property type="entry name" value="Class-I_PLP-dep_aminotransf"/>
</dbReference>
<evidence type="ECO:0000259" key="6">
    <source>
        <dbReference type="Pfam" id="PF00155"/>
    </source>
</evidence>
<evidence type="ECO:0000256" key="5">
    <source>
        <dbReference type="ARBA" id="ARBA00022898"/>
    </source>
</evidence>
<dbReference type="Proteomes" id="UP000308197">
    <property type="component" value="Unassembled WGS sequence"/>
</dbReference>
<dbReference type="PANTHER" id="PTHR42790:SF19">
    <property type="entry name" value="KYNURENINE_ALPHA-AMINOADIPATE AMINOTRANSFERASE, MITOCHONDRIAL"/>
    <property type="match status" value="1"/>
</dbReference>
<protein>
    <submittedName>
        <fullName evidence="7">L-tyrosine:2-oxoglutarate aminotransferase</fullName>
    </submittedName>
</protein>
<dbReference type="Gene3D" id="3.40.640.10">
    <property type="entry name" value="Type I PLP-dependent aspartate aminotransferase-like (Major domain)"/>
    <property type="match status" value="1"/>
</dbReference>
<dbReference type="GO" id="GO:0008483">
    <property type="term" value="F:transaminase activity"/>
    <property type="evidence" value="ECO:0007669"/>
    <property type="project" value="UniProtKB-KW"/>
</dbReference>
<organism evidence="7 8">
    <name type="scientific">Polyporus arcularius HHB13444</name>
    <dbReference type="NCBI Taxonomy" id="1314778"/>
    <lineage>
        <taxon>Eukaryota</taxon>
        <taxon>Fungi</taxon>
        <taxon>Dikarya</taxon>
        <taxon>Basidiomycota</taxon>
        <taxon>Agaricomycotina</taxon>
        <taxon>Agaricomycetes</taxon>
        <taxon>Polyporales</taxon>
        <taxon>Polyporaceae</taxon>
        <taxon>Polyporus</taxon>
    </lineage>
</organism>
<keyword evidence="8" id="KW-1185">Reference proteome</keyword>
<dbReference type="InterPro" id="IPR004839">
    <property type="entry name" value="Aminotransferase_I/II_large"/>
</dbReference>
<evidence type="ECO:0000256" key="4">
    <source>
        <dbReference type="ARBA" id="ARBA00022679"/>
    </source>
</evidence>
<accession>A0A5C3PTT1</accession>
<dbReference type="EMBL" id="ML211012">
    <property type="protein sequence ID" value="TFK91790.1"/>
    <property type="molecule type" value="Genomic_DNA"/>
</dbReference>
<dbReference type="SUPFAM" id="SSF53383">
    <property type="entry name" value="PLP-dependent transferases"/>
    <property type="match status" value="1"/>
</dbReference>
<evidence type="ECO:0000313" key="8">
    <source>
        <dbReference type="Proteomes" id="UP000308197"/>
    </source>
</evidence>
<dbReference type="GO" id="GO:0030170">
    <property type="term" value="F:pyridoxal phosphate binding"/>
    <property type="evidence" value="ECO:0007669"/>
    <property type="project" value="InterPro"/>
</dbReference>
<dbReference type="InterPro" id="IPR015421">
    <property type="entry name" value="PyrdxlP-dep_Trfase_major"/>
</dbReference>
<comment type="cofactor">
    <cofactor evidence="1">
        <name>pyridoxal 5'-phosphate</name>
        <dbReference type="ChEBI" id="CHEBI:597326"/>
    </cofactor>
</comment>
<evidence type="ECO:0000256" key="3">
    <source>
        <dbReference type="ARBA" id="ARBA00022576"/>
    </source>
</evidence>
<keyword evidence="5" id="KW-0663">Pyridoxal phosphate</keyword>
<dbReference type="CDD" id="cd00609">
    <property type="entry name" value="AAT_like"/>
    <property type="match status" value="1"/>
</dbReference>
<dbReference type="STRING" id="1314778.A0A5C3PTT1"/>
<feature type="domain" description="Aminotransferase class I/classII large" evidence="6">
    <location>
        <begin position="102"/>
        <end position="480"/>
    </location>
</feature>
<dbReference type="GO" id="GO:1901605">
    <property type="term" value="P:alpha-amino acid metabolic process"/>
    <property type="evidence" value="ECO:0007669"/>
    <property type="project" value="TreeGrafter"/>
</dbReference>
<dbReference type="Pfam" id="PF00155">
    <property type="entry name" value="Aminotran_1_2"/>
    <property type="match status" value="1"/>
</dbReference>
<dbReference type="PANTHER" id="PTHR42790">
    <property type="entry name" value="AMINOTRANSFERASE"/>
    <property type="match status" value="1"/>
</dbReference>
<evidence type="ECO:0000256" key="2">
    <source>
        <dbReference type="ARBA" id="ARBA00007441"/>
    </source>
</evidence>
<proteinExistence type="inferred from homology"/>
<dbReference type="InterPro" id="IPR015424">
    <property type="entry name" value="PyrdxlP-dep_Trfase"/>
</dbReference>
<dbReference type="InParanoid" id="A0A5C3PTT1"/>
<keyword evidence="3 7" id="KW-0032">Aminotransferase</keyword>
<name>A0A5C3PTT1_9APHY</name>
<sequence length="496" mass="56069">MSIASSSMATPVDLSHHFSTEARLRQPNPMKAIWKLTRRKPNMVSLANGDPHFSLYPIRKVEYEMASVAEEDPVATWRRGGPSAPSHKLVSSTHEPCALPLQTGLQYSHGAGLPDAQRVVTDLTNYYHAPSDHMCTLTLGNSDGITKCFRLLGEPGDHFIADEFSFSSMTNVPLAQGIKWVGIKMDDGGMIPEELERVLAEWDPARGRRPHVIYLVPCGQNPTGSTLSLERRKQIYAIAQRFDLIIIEDDPYYFLQYDTPDHPTTALSTPFAASFLSLDTDGRVMRIDSFSKVFAPGMRLGWITSNALFHEALVTYTDSSTMHPHGFGQMLITEMMAPHGWQLSGFDRWVRSLRAEYHRRRAFFLDLFAREVSQTQLARATVPEAGMFVWIRVEIEKHPRYRADRRMQSRDVTGPRTNVKELMEELFERCLDGGLVIMPASIFALSADPKYDDMGDPVEDRLNYLRATFAGTEEAMEQGLTILGQVLREFFSEEQK</sequence>
<reference evidence="7 8" key="1">
    <citation type="journal article" date="2019" name="Nat. Ecol. Evol.">
        <title>Megaphylogeny resolves global patterns of mushroom evolution.</title>
        <authorList>
            <person name="Varga T."/>
            <person name="Krizsan K."/>
            <person name="Foldi C."/>
            <person name="Dima B."/>
            <person name="Sanchez-Garcia M."/>
            <person name="Sanchez-Ramirez S."/>
            <person name="Szollosi G.J."/>
            <person name="Szarkandi J.G."/>
            <person name="Papp V."/>
            <person name="Albert L."/>
            <person name="Andreopoulos W."/>
            <person name="Angelini C."/>
            <person name="Antonin V."/>
            <person name="Barry K.W."/>
            <person name="Bougher N.L."/>
            <person name="Buchanan P."/>
            <person name="Buyck B."/>
            <person name="Bense V."/>
            <person name="Catcheside P."/>
            <person name="Chovatia M."/>
            <person name="Cooper J."/>
            <person name="Damon W."/>
            <person name="Desjardin D."/>
            <person name="Finy P."/>
            <person name="Geml J."/>
            <person name="Haridas S."/>
            <person name="Hughes K."/>
            <person name="Justo A."/>
            <person name="Karasinski D."/>
            <person name="Kautmanova I."/>
            <person name="Kiss B."/>
            <person name="Kocsube S."/>
            <person name="Kotiranta H."/>
            <person name="LaButti K.M."/>
            <person name="Lechner B.E."/>
            <person name="Liimatainen K."/>
            <person name="Lipzen A."/>
            <person name="Lukacs Z."/>
            <person name="Mihaltcheva S."/>
            <person name="Morgado L.N."/>
            <person name="Niskanen T."/>
            <person name="Noordeloos M.E."/>
            <person name="Ohm R.A."/>
            <person name="Ortiz-Santana B."/>
            <person name="Ovrebo C."/>
            <person name="Racz N."/>
            <person name="Riley R."/>
            <person name="Savchenko A."/>
            <person name="Shiryaev A."/>
            <person name="Soop K."/>
            <person name="Spirin V."/>
            <person name="Szebenyi C."/>
            <person name="Tomsovsky M."/>
            <person name="Tulloss R.E."/>
            <person name="Uehling J."/>
            <person name="Grigoriev I.V."/>
            <person name="Vagvolgyi C."/>
            <person name="Papp T."/>
            <person name="Martin F.M."/>
            <person name="Miettinen O."/>
            <person name="Hibbett D.S."/>
            <person name="Nagy L.G."/>
        </authorList>
    </citation>
    <scope>NUCLEOTIDE SEQUENCE [LARGE SCALE GENOMIC DNA]</scope>
    <source>
        <strain evidence="7 8">HHB13444</strain>
    </source>
</reference>
<gene>
    <name evidence="7" type="ORF">K466DRAFT_582527</name>
</gene>
<dbReference type="AlphaFoldDB" id="A0A5C3PTT1"/>
<evidence type="ECO:0000256" key="1">
    <source>
        <dbReference type="ARBA" id="ARBA00001933"/>
    </source>
</evidence>
<keyword evidence="4 7" id="KW-0808">Transferase</keyword>